<dbReference type="Proteomes" id="UP000800235">
    <property type="component" value="Unassembled WGS sequence"/>
</dbReference>
<comment type="similarity">
    <text evidence="3">Belongs to the mitochondrial carrier (TC 2.A.29) family.</text>
</comment>
<comment type="caution">
    <text evidence="17">The sequence shown here is derived from an EMBL/GenBank/DDBJ whole genome shotgun (WGS) entry which is preliminary data.</text>
</comment>
<dbReference type="PANTHER" id="PTHR24089">
    <property type="entry name" value="SOLUTE CARRIER FAMILY 25"/>
    <property type="match status" value="1"/>
</dbReference>
<keyword evidence="8" id="KW-0677">Repeat</keyword>
<feature type="domain" description="EF-hand" evidence="16">
    <location>
        <begin position="117"/>
        <end position="152"/>
    </location>
</feature>
<keyword evidence="5" id="KW-0813">Transport</keyword>
<dbReference type="InterPro" id="IPR002067">
    <property type="entry name" value="MCP"/>
</dbReference>
<evidence type="ECO:0000256" key="1">
    <source>
        <dbReference type="ARBA" id="ARBA00002238"/>
    </source>
</evidence>
<dbReference type="Pfam" id="PF13499">
    <property type="entry name" value="EF-hand_7"/>
    <property type="match status" value="2"/>
</dbReference>
<accession>A0A9P4NNL5</accession>
<evidence type="ECO:0000256" key="7">
    <source>
        <dbReference type="ARBA" id="ARBA00022723"/>
    </source>
</evidence>
<dbReference type="CDD" id="cd00051">
    <property type="entry name" value="EFh"/>
    <property type="match status" value="1"/>
</dbReference>
<dbReference type="AlphaFoldDB" id="A0A9P4NNL5"/>
<dbReference type="SUPFAM" id="SSF103506">
    <property type="entry name" value="Mitochondrial carrier"/>
    <property type="match status" value="1"/>
</dbReference>
<dbReference type="InterPro" id="IPR002048">
    <property type="entry name" value="EF_hand_dom"/>
</dbReference>
<evidence type="ECO:0000256" key="4">
    <source>
        <dbReference type="ARBA" id="ARBA00021935"/>
    </source>
</evidence>
<feature type="repeat" description="Solcar" evidence="14">
    <location>
        <begin position="286"/>
        <end position="390"/>
    </location>
</feature>
<feature type="repeat" description="Solcar" evidence="14">
    <location>
        <begin position="510"/>
        <end position="599"/>
    </location>
</feature>
<evidence type="ECO:0000256" key="14">
    <source>
        <dbReference type="PROSITE-ProRule" id="PRU00282"/>
    </source>
</evidence>
<evidence type="ECO:0000256" key="13">
    <source>
        <dbReference type="ARBA" id="ARBA00023136"/>
    </source>
</evidence>
<keyword evidence="6 14" id="KW-0812">Transmembrane</keyword>
<keyword evidence="18" id="KW-1185">Reference proteome</keyword>
<dbReference type="Gene3D" id="1.10.238.10">
    <property type="entry name" value="EF-hand"/>
    <property type="match status" value="2"/>
</dbReference>
<keyword evidence="9" id="KW-0999">Mitochondrion inner membrane</keyword>
<evidence type="ECO:0000256" key="5">
    <source>
        <dbReference type="ARBA" id="ARBA00022448"/>
    </source>
</evidence>
<dbReference type="GO" id="GO:0005509">
    <property type="term" value="F:calcium ion binding"/>
    <property type="evidence" value="ECO:0007669"/>
    <property type="project" value="InterPro"/>
</dbReference>
<evidence type="ECO:0000259" key="16">
    <source>
        <dbReference type="PROSITE" id="PS50222"/>
    </source>
</evidence>
<keyword evidence="10" id="KW-0106">Calcium</keyword>
<dbReference type="PROSITE" id="PS50920">
    <property type="entry name" value="SOLCAR"/>
    <property type="match status" value="3"/>
</dbReference>
<comment type="function">
    <text evidence="1">Mitochondrial transporter that mediates uptake of thiamine pyrophosphate (ThPP) into mitochondria.</text>
</comment>
<evidence type="ECO:0000256" key="15">
    <source>
        <dbReference type="SAM" id="MobiDB-lite"/>
    </source>
</evidence>
<protein>
    <recommendedName>
        <fullName evidence="4">Mitochondrial thiamine pyrophosphate carrier 1</fullName>
    </recommendedName>
</protein>
<dbReference type="GO" id="GO:0005743">
    <property type="term" value="C:mitochondrial inner membrane"/>
    <property type="evidence" value="ECO:0007669"/>
    <property type="project" value="UniProtKB-SubCell"/>
</dbReference>
<keyword evidence="13 14" id="KW-0472">Membrane</keyword>
<dbReference type="OrthoDB" id="270584at2759"/>
<dbReference type="GO" id="GO:0055085">
    <property type="term" value="P:transmembrane transport"/>
    <property type="evidence" value="ECO:0007669"/>
    <property type="project" value="InterPro"/>
</dbReference>
<feature type="repeat" description="Solcar" evidence="14">
    <location>
        <begin position="401"/>
        <end position="490"/>
    </location>
</feature>
<dbReference type="SMART" id="SM00054">
    <property type="entry name" value="EFh"/>
    <property type="match status" value="4"/>
</dbReference>
<dbReference type="Gene3D" id="1.50.40.10">
    <property type="entry name" value="Mitochondrial carrier domain"/>
    <property type="match status" value="1"/>
</dbReference>
<reference evidence="17" key="1">
    <citation type="journal article" date="2020" name="Stud. Mycol.">
        <title>101 Dothideomycetes genomes: a test case for predicting lifestyles and emergence of pathogens.</title>
        <authorList>
            <person name="Haridas S."/>
            <person name="Albert R."/>
            <person name="Binder M."/>
            <person name="Bloem J."/>
            <person name="Labutti K."/>
            <person name="Salamov A."/>
            <person name="Andreopoulos B."/>
            <person name="Baker S."/>
            <person name="Barry K."/>
            <person name="Bills G."/>
            <person name="Bluhm B."/>
            <person name="Cannon C."/>
            <person name="Castanera R."/>
            <person name="Culley D."/>
            <person name="Daum C."/>
            <person name="Ezra D."/>
            <person name="Gonzalez J."/>
            <person name="Henrissat B."/>
            <person name="Kuo A."/>
            <person name="Liang C."/>
            <person name="Lipzen A."/>
            <person name="Lutzoni F."/>
            <person name="Magnuson J."/>
            <person name="Mondo S."/>
            <person name="Nolan M."/>
            <person name="Ohm R."/>
            <person name="Pangilinan J."/>
            <person name="Park H.-J."/>
            <person name="Ramirez L."/>
            <person name="Alfaro M."/>
            <person name="Sun H."/>
            <person name="Tritt A."/>
            <person name="Yoshinaga Y."/>
            <person name="Zwiers L.-H."/>
            <person name="Turgeon B."/>
            <person name="Goodwin S."/>
            <person name="Spatafora J."/>
            <person name="Crous P."/>
            <person name="Grigoriev I."/>
        </authorList>
    </citation>
    <scope>NUCLEOTIDE SEQUENCE</scope>
    <source>
        <strain evidence="17">CBS 130266</strain>
    </source>
</reference>
<feature type="domain" description="EF-hand" evidence="16">
    <location>
        <begin position="81"/>
        <end position="116"/>
    </location>
</feature>
<feature type="region of interest" description="Disordered" evidence="15">
    <location>
        <begin position="215"/>
        <end position="238"/>
    </location>
</feature>
<dbReference type="InterPro" id="IPR018247">
    <property type="entry name" value="EF_Hand_1_Ca_BS"/>
</dbReference>
<keyword evidence="11" id="KW-1133">Transmembrane helix</keyword>
<keyword evidence="7" id="KW-0479">Metal-binding</keyword>
<proteinExistence type="inferred from homology"/>
<feature type="domain" description="EF-hand" evidence="16">
    <location>
        <begin position="12"/>
        <end position="47"/>
    </location>
</feature>
<sequence length="603" mass="67168">MIVNAELESANSQDARIEELWRKLDTKGKGYLDLPALKLGLRKIDHPLKKADALLKDVLNAIDADSDGRISYAEFQAFVKQTEQELWSLFSRIDQDADGKLDKNELMVAFKTAGLNVSEAKLRSFMDEIDTNHDGSVDFAEWRNRDFLLFIPATDPNLNEILSYYSSTVRMNSEGDVVISDDIKQGIGTLLHFLKPFFASINLILEPPRSSRLDHGSSYDTDAYTPHSDDQLHSQQTLSHPQLEIDDKIIQEEDMSRILATTPRSRPIESDWKQRPFMTPVLIDRFPQLGYFVAGGAAGIVSRTTTAPLDRLKVYLIAQTDNTTETLRAAKEGNIAYALRGAWRTTSNAIKELWAAGGVRSLFAGNGLNVIKVMPESAIKFGSYEAIKTAYFNLGGNRDEDNIFLKFWAGGVSGMIAQFCVYPADTLKFRMQCETVTGGLRGNKLIAVTAQKMWTANGIRSYYRGVGLGVVGMFPYAAIDMGTYEFLKKQVNNYNARRLNCDDGDRRAQPGSLQMAFVGGFSGALGASMVYPLNVLRTRLQSQGTVLHPRRYTGIADVFRQTIKGEGTRGLYRGLAPNLLKVVPSVSMSWVVYENCKKELGLH</sequence>
<dbReference type="InterPro" id="IPR023395">
    <property type="entry name" value="MCP_dom_sf"/>
</dbReference>
<organism evidence="17 18">
    <name type="scientific">Tothia fuscella</name>
    <dbReference type="NCBI Taxonomy" id="1048955"/>
    <lineage>
        <taxon>Eukaryota</taxon>
        <taxon>Fungi</taxon>
        <taxon>Dikarya</taxon>
        <taxon>Ascomycota</taxon>
        <taxon>Pezizomycotina</taxon>
        <taxon>Dothideomycetes</taxon>
        <taxon>Pleosporomycetidae</taxon>
        <taxon>Venturiales</taxon>
        <taxon>Cylindrosympodiaceae</taxon>
        <taxon>Tothia</taxon>
    </lineage>
</organism>
<gene>
    <name evidence="17" type="ORF">EJ08DRAFT_680349</name>
</gene>
<evidence type="ECO:0000256" key="9">
    <source>
        <dbReference type="ARBA" id="ARBA00022792"/>
    </source>
</evidence>
<evidence type="ECO:0000256" key="6">
    <source>
        <dbReference type="ARBA" id="ARBA00022692"/>
    </source>
</evidence>
<dbReference type="PROSITE" id="PS00018">
    <property type="entry name" value="EF_HAND_1"/>
    <property type="match status" value="2"/>
</dbReference>
<evidence type="ECO:0000313" key="18">
    <source>
        <dbReference type="Proteomes" id="UP000800235"/>
    </source>
</evidence>
<comment type="subcellular location">
    <subcellularLocation>
        <location evidence="2">Mitochondrion inner membrane</location>
        <topology evidence="2">Multi-pass membrane protein</topology>
    </subcellularLocation>
</comment>
<dbReference type="InterPro" id="IPR018108">
    <property type="entry name" value="MCP_transmembrane"/>
</dbReference>
<evidence type="ECO:0000313" key="17">
    <source>
        <dbReference type="EMBL" id="KAF2428817.1"/>
    </source>
</evidence>
<evidence type="ECO:0000256" key="10">
    <source>
        <dbReference type="ARBA" id="ARBA00022837"/>
    </source>
</evidence>
<dbReference type="PROSITE" id="PS50222">
    <property type="entry name" value="EF_HAND_2"/>
    <property type="match status" value="4"/>
</dbReference>
<evidence type="ECO:0000256" key="12">
    <source>
        <dbReference type="ARBA" id="ARBA00023128"/>
    </source>
</evidence>
<keyword evidence="12" id="KW-0496">Mitochondrion</keyword>
<name>A0A9P4NNL5_9PEZI</name>
<evidence type="ECO:0000256" key="2">
    <source>
        <dbReference type="ARBA" id="ARBA00004448"/>
    </source>
</evidence>
<dbReference type="InterPro" id="IPR011992">
    <property type="entry name" value="EF-hand-dom_pair"/>
</dbReference>
<evidence type="ECO:0000256" key="3">
    <source>
        <dbReference type="ARBA" id="ARBA00006375"/>
    </source>
</evidence>
<evidence type="ECO:0000256" key="11">
    <source>
        <dbReference type="ARBA" id="ARBA00022989"/>
    </source>
</evidence>
<evidence type="ECO:0000256" key="8">
    <source>
        <dbReference type="ARBA" id="ARBA00022737"/>
    </source>
</evidence>
<feature type="domain" description="EF-hand" evidence="16">
    <location>
        <begin position="50"/>
        <end position="80"/>
    </location>
</feature>
<dbReference type="PRINTS" id="PR00926">
    <property type="entry name" value="MITOCARRIER"/>
</dbReference>
<dbReference type="EMBL" id="MU007052">
    <property type="protein sequence ID" value="KAF2428817.1"/>
    <property type="molecule type" value="Genomic_DNA"/>
</dbReference>
<dbReference type="SUPFAM" id="SSF47473">
    <property type="entry name" value="EF-hand"/>
    <property type="match status" value="1"/>
</dbReference>
<dbReference type="FunFam" id="1.50.40.10:FF:000016">
    <property type="entry name" value="Solute carrier family 25 member 23"/>
    <property type="match status" value="1"/>
</dbReference>
<dbReference type="Pfam" id="PF00153">
    <property type="entry name" value="Mito_carr"/>
    <property type="match status" value="3"/>
</dbReference>